<evidence type="ECO:0000313" key="4">
    <source>
        <dbReference type="EMBL" id="KDR20705.1"/>
    </source>
</evidence>
<feature type="region of interest" description="Disordered" evidence="1">
    <location>
        <begin position="205"/>
        <end position="235"/>
    </location>
</feature>
<sequence>MDVLVILVCISTVVTSQQAARMNHNSSCVKDLNCKAYSSCNKTKQCECDKGYFIDDQDNCTRCPGPNSQCESCCYPANRYKCVGDHIKTCVCWNNCNDSFVLGAQVALGSALTIALLALAALFWKTCPRRNGHSSSLLHERGSSLTSMQQFILQRLRDRPPRYEDNNQIRLEKPPSYRETVTNYEVTDIWSISPPLYSEIVNTTASSATTTEENNKSAQPENISTASGARTQMANERKLRVDITVSECTADNTVFTQHEARQTYPSETQLHM</sequence>
<dbReference type="EMBL" id="KK852591">
    <property type="protein sequence ID" value="KDR20705.1"/>
    <property type="molecule type" value="Genomic_DNA"/>
</dbReference>
<evidence type="ECO:0000256" key="1">
    <source>
        <dbReference type="SAM" id="MobiDB-lite"/>
    </source>
</evidence>
<feature type="signal peptide" evidence="3">
    <location>
        <begin position="1"/>
        <end position="16"/>
    </location>
</feature>
<keyword evidence="2" id="KW-0472">Membrane</keyword>
<keyword evidence="5" id="KW-1185">Reference proteome</keyword>
<name>A0A067RM51_ZOONE</name>
<evidence type="ECO:0000256" key="2">
    <source>
        <dbReference type="SAM" id="Phobius"/>
    </source>
</evidence>
<protein>
    <submittedName>
        <fullName evidence="4">Uncharacterized protein</fullName>
    </submittedName>
</protein>
<reference evidence="4 5" key="1">
    <citation type="journal article" date="2014" name="Nat. Commun.">
        <title>Molecular traces of alternative social organization in a termite genome.</title>
        <authorList>
            <person name="Terrapon N."/>
            <person name="Li C."/>
            <person name="Robertson H.M."/>
            <person name="Ji L."/>
            <person name="Meng X."/>
            <person name="Booth W."/>
            <person name="Chen Z."/>
            <person name="Childers C.P."/>
            <person name="Glastad K.M."/>
            <person name="Gokhale K."/>
            <person name="Gowin J."/>
            <person name="Gronenberg W."/>
            <person name="Hermansen R.A."/>
            <person name="Hu H."/>
            <person name="Hunt B.G."/>
            <person name="Huylmans A.K."/>
            <person name="Khalil S.M."/>
            <person name="Mitchell R.D."/>
            <person name="Munoz-Torres M.C."/>
            <person name="Mustard J.A."/>
            <person name="Pan H."/>
            <person name="Reese J.T."/>
            <person name="Scharf M.E."/>
            <person name="Sun F."/>
            <person name="Vogel H."/>
            <person name="Xiao J."/>
            <person name="Yang W."/>
            <person name="Yang Z."/>
            <person name="Yang Z."/>
            <person name="Zhou J."/>
            <person name="Zhu J."/>
            <person name="Brent C.S."/>
            <person name="Elsik C.G."/>
            <person name="Goodisman M.A."/>
            <person name="Liberles D.A."/>
            <person name="Roe R.M."/>
            <person name="Vargo E.L."/>
            <person name="Vilcinskas A."/>
            <person name="Wang J."/>
            <person name="Bornberg-Bauer E."/>
            <person name="Korb J."/>
            <person name="Zhang G."/>
            <person name="Liebig J."/>
        </authorList>
    </citation>
    <scope>NUCLEOTIDE SEQUENCE [LARGE SCALE GENOMIC DNA]</scope>
    <source>
        <tissue evidence="4">Whole organism</tissue>
    </source>
</reference>
<feature type="transmembrane region" description="Helical" evidence="2">
    <location>
        <begin position="100"/>
        <end position="124"/>
    </location>
</feature>
<gene>
    <name evidence="4" type="ORF">L798_04857</name>
</gene>
<dbReference type="eggNOG" id="ENOG502SDX6">
    <property type="taxonomic scope" value="Eukaryota"/>
</dbReference>
<feature type="compositionally biased region" description="Polar residues" evidence="1">
    <location>
        <begin position="216"/>
        <end position="234"/>
    </location>
</feature>
<organism evidence="4 5">
    <name type="scientific">Zootermopsis nevadensis</name>
    <name type="common">Dampwood termite</name>
    <dbReference type="NCBI Taxonomy" id="136037"/>
    <lineage>
        <taxon>Eukaryota</taxon>
        <taxon>Metazoa</taxon>
        <taxon>Ecdysozoa</taxon>
        <taxon>Arthropoda</taxon>
        <taxon>Hexapoda</taxon>
        <taxon>Insecta</taxon>
        <taxon>Pterygota</taxon>
        <taxon>Neoptera</taxon>
        <taxon>Polyneoptera</taxon>
        <taxon>Dictyoptera</taxon>
        <taxon>Blattodea</taxon>
        <taxon>Blattoidea</taxon>
        <taxon>Termitoidae</taxon>
        <taxon>Termopsidae</taxon>
        <taxon>Zootermopsis</taxon>
    </lineage>
</organism>
<keyword evidence="3" id="KW-0732">Signal</keyword>
<keyword evidence="2" id="KW-1133">Transmembrane helix</keyword>
<evidence type="ECO:0000313" key="5">
    <source>
        <dbReference type="Proteomes" id="UP000027135"/>
    </source>
</evidence>
<dbReference type="AlphaFoldDB" id="A0A067RM51"/>
<dbReference type="Proteomes" id="UP000027135">
    <property type="component" value="Unassembled WGS sequence"/>
</dbReference>
<accession>A0A067RM51</accession>
<proteinExistence type="predicted"/>
<feature type="chain" id="PRO_5001645368" evidence="3">
    <location>
        <begin position="17"/>
        <end position="272"/>
    </location>
</feature>
<evidence type="ECO:0000256" key="3">
    <source>
        <dbReference type="SAM" id="SignalP"/>
    </source>
</evidence>
<dbReference type="InParanoid" id="A0A067RM51"/>
<keyword evidence="2" id="KW-0812">Transmembrane</keyword>